<dbReference type="Gene3D" id="3.30.70.330">
    <property type="match status" value="3"/>
</dbReference>
<dbReference type="SMART" id="SM00360">
    <property type="entry name" value="RRM"/>
    <property type="match status" value="3"/>
</dbReference>
<dbReference type="CDD" id="cd00590">
    <property type="entry name" value="RRM_SF"/>
    <property type="match status" value="2"/>
</dbReference>
<sequence length="370" mass="41674">MAEESEMLDYGHGGDGQDMHDDLGEDQPRYGMRDHHHYQGEEHDDGDVLSQPPHGTEVFVSRIPREATDKQVRAFCETAGDVFDVRMPRNPDSPSQNKGFAFCVYATKEGADEALMTLNQQELPDFPGRRLVIVKSEVKNKLFIGNLPRNISKDALLMLLEEQVKGVLGLELMVDKETGMSRGFGFLEFYNNAAADAARKYMLRPDFRIHDREITVTWAEPKKQDPFQEQVKSIYVGNLPDIVDEHKLKDLFSAYGHITHVTLLRQPDDPNKLRGYAFVHFTERPMALRVLTDAESGKEFEMDGKQLMINMARPQIPRELYQQGYHHNWHHGGSGGGDFNDGFSGFGGRGGGYGGNFSRWVAVVHVGCGS</sequence>
<dbReference type="SUPFAM" id="SSF54928">
    <property type="entry name" value="RNA-binding domain, RBD"/>
    <property type="match status" value="3"/>
</dbReference>
<dbReference type="PROSITE" id="PS50102">
    <property type="entry name" value="RRM"/>
    <property type="match status" value="3"/>
</dbReference>
<accession>A0ABQ7GMT4</accession>
<protein>
    <recommendedName>
        <fullName evidence="4">RRM domain-containing protein</fullName>
    </recommendedName>
</protein>
<feature type="domain" description="RRM" evidence="4">
    <location>
        <begin position="56"/>
        <end position="138"/>
    </location>
</feature>
<dbReference type="InterPro" id="IPR000504">
    <property type="entry name" value="RRM_dom"/>
</dbReference>
<keyword evidence="6" id="KW-1185">Reference proteome</keyword>
<dbReference type="InterPro" id="IPR035979">
    <property type="entry name" value="RBD_domain_sf"/>
</dbReference>
<feature type="domain" description="RRM" evidence="4">
    <location>
        <begin position="232"/>
        <end position="314"/>
    </location>
</feature>
<name>A0ABQ7GMT4_DUNSA</name>
<proteinExistence type="predicted"/>
<gene>
    <name evidence="5" type="ORF">DUNSADRAFT_6672</name>
</gene>
<feature type="compositionally biased region" description="Basic and acidic residues" evidence="3">
    <location>
        <begin position="15"/>
        <end position="41"/>
    </location>
</feature>
<feature type="region of interest" description="Disordered" evidence="3">
    <location>
        <begin position="1"/>
        <end position="55"/>
    </location>
</feature>
<reference evidence="5" key="1">
    <citation type="submission" date="2017-08" db="EMBL/GenBank/DDBJ databases">
        <authorList>
            <person name="Polle J.E."/>
            <person name="Barry K."/>
            <person name="Cushman J."/>
            <person name="Schmutz J."/>
            <person name="Tran D."/>
            <person name="Hathwaick L.T."/>
            <person name="Yim W.C."/>
            <person name="Jenkins J."/>
            <person name="Mckie-Krisberg Z.M."/>
            <person name="Prochnik S."/>
            <person name="Lindquist E."/>
            <person name="Dockter R.B."/>
            <person name="Adam C."/>
            <person name="Molina H."/>
            <person name="Bunkerborg J."/>
            <person name="Jin E."/>
            <person name="Buchheim M."/>
            <person name="Magnuson J."/>
        </authorList>
    </citation>
    <scope>NUCLEOTIDE SEQUENCE</scope>
    <source>
        <strain evidence="5">CCAP 19/18</strain>
    </source>
</reference>
<feature type="domain" description="RRM" evidence="4">
    <location>
        <begin position="140"/>
        <end position="221"/>
    </location>
</feature>
<evidence type="ECO:0000313" key="5">
    <source>
        <dbReference type="EMBL" id="KAF5835914.1"/>
    </source>
</evidence>
<dbReference type="PANTHER" id="PTHR21245">
    <property type="entry name" value="HETEROGENEOUS NUCLEAR RIBONUCLEOPROTEIN"/>
    <property type="match status" value="1"/>
</dbReference>
<comment type="caution">
    <text evidence="5">The sequence shown here is derived from an EMBL/GenBank/DDBJ whole genome shotgun (WGS) entry which is preliminary data.</text>
</comment>
<evidence type="ECO:0000259" key="4">
    <source>
        <dbReference type="PROSITE" id="PS50102"/>
    </source>
</evidence>
<reference evidence="5" key="2">
    <citation type="submission" date="2020-06" db="EMBL/GenBank/DDBJ databases">
        <authorList>
            <consortium name="DOE Joint Genome Institute"/>
            <person name="Calhoun S."/>
            <person name="Polle J.E."/>
            <person name="Mckie-Krisberg Z."/>
            <person name="Prochnik S."/>
            <person name="Neofotis P."/>
            <person name="Yim W.C."/>
            <person name="Hathwaik L.T."/>
            <person name="Jenkins J."/>
            <person name="Molina H."/>
            <person name="Bunkenborg J."/>
            <person name="Grigoriev I.V."/>
            <person name="Barry K."/>
            <person name="Schmutz J."/>
            <person name="Jin E."/>
            <person name="Cushman J.C."/>
            <person name="Magnuson J.K."/>
        </authorList>
    </citation>
    <scope>NUCLEOTIDE SEQUENCE</scope>
    <source>
        <strain evidence="5">CCAP 19/18</strain>
    </source>
</reference>
<dbReference type="EMBL" id="MU069683">
    <property type="protein sequence ID" value="KAF5835914.1"/>
    <property type="molecule type" value="Genomic_DNA"/>
</dbReference>
<evidence type="ECO:0000256" key="1">
    <source>
        <dbReference type="ARBA" id="ARBA00022884"/>
    </source>
</evidence>
<dbReference type="Pfam" id="PF00076">
    <property type="entry name" value="RRM_1"/>
    <property type="match status" value="3"/>
</dbReference>
<dbReference type="InterPro" id="IPR012677">
    <property type="entry name" value="Nucleotide-bd_a/b_plait_sf"/>
</dbReference>
<keyword evidence="1 2" id="KW-0694">RNA-binding</keyword>
<dbReference type="EMBL" id="MU069683">
    <property type="protein sequence ID" value="KAF5835915.1"/>
    <property type="molecule type" value="Genomic_DNA"/>
</dbReference>
<evidence type="ECO:0000313" key="6">
    <source>
        <dbReference type="Proteomes" id="UP000815325"/>
    </source>
</evidence>
<evidence type="ECO:0000256" key="3">
    <source>
        <dbReference type="SAM" id="MobiDB-lite"/>
    </source>
</evidence>
<dbReference type="Proteomes" id="UP000815325">
    <property type="component" value="Unassembled WGS sequence"/>
</dbReference>
<evidence type="ECO:0000256" key="2">
    <source>
        <dbReference type="PROSITE-ProRule" id="PRU00176"/>
    </source>
</evidence>
<organism evidence="5 6">
    <name type="scientific">Dunaliella salina</name>
    <name type="common">Green alga</name>
    <name type="synonym">Protococcus salinus</name>
    <dbReference type="NCBI Taxonomy" id="3046"/>
    <lineage>
        <taxon>Eukaryota</taxon>
        <taxon>Viridiplantae</taxon>
        <taxon>Chlorophyta</taxon>
        <taxon>core chlorophytes</taxon>
        <taxon>Chlorophyceae</taxon>
        <taxon>CS clade</taxon>
        <taxon>Chlamydomonadales</taxon>
        <taxon>Dunaliellaceae</taxon>
        <taxon>Dunaliella</taxon>
    </lineage>
</organism>